<dbReference type="InterPro" id="IPR036059">
    <property type="entry name" value="TldD/PmbA_sf"/>
</dbReference>
<reference evidence="8 9" key="1">
    <citation type="submission" date="2016-10" db="EMBL/GenBank/DDBJ databases">
        <title>Arsenicibacter rosenii gen. nov., sp. nov., an efficient arsenic-methylating bacterium isolated from an arsenic-contaminated paddy soil.</title>
        <authorList>
            <person name="Huang K."/>
        </authorList>
    </citation>
    <scope>NUCLEOTIDE SEQUENCE [LARGE SCALE GENOMIC DNA]</scope>
    <source>
        <strain evidence="8 9">SM-1</strain>
    </source>
</reference>
<dbReference type="PANTHER" id="PTHR30624">
    <property type="entry name" value="UNCHARACTERIZED PROTEIN TLDD AND PMBA"/>
    <property type="match status" value="1"/>
</dbReference>
<dbReference type="OrthoDB" id="9803213at2"/>
<keyword evidence="3" id="KW-0378">Hydrolase</keyword>
<evidence type="ECO:0000259" key="7">
    <source>
        <dbReference type="Pfam" id="PF19290"/>
    </source>
</evidence>
<evidence type="ECO:0000256" key="3">
    <source>
        <dbReference type="ARBA" id="ARBA00022801"/>
    </source>
</evidence>
<sequence>MNRRDFLQLTGMGMGGLMLPHLSAAGIPLQGRSVPPEAFLSSGMDVALKKRLADAALNTAKAKGASYADVRIGRYLNQFVITRENKVQNIVNTESYGVGIRVIVNGCWGFAAIGDTQSEADIAKAADKAVAIAKANARLVKEPVQLAPQKGFGEVSWKAPITKNAFEVPIKEKVDLLLSVNDAAMKNGANFVNSVLFMVNEQKYFASTDGSYIDQDVHRIWPNFTVTAVDPASGKFQTRNSLSAPVGMSYEYLQTNPSDKVDGVTTRYKMGYDMLEDVVAAAKQAKQKITAKSVEAGKYDLVLDPSHLWLTIHESVGHPLELDRVLGYEANFAGTSFATLDKWQSKNFNYGSNKVNFIADKTQVGSLGAVGWDDEGVKTKQWDLVKDGTLVNYQAIRDQVHIIGEKESQGCCYADSWDSVQFQRMANVSLLAGKTPLSVQEMIKDVKKGIYIIGDGSFSIDQQRYNFQFGGQLFYEIKDGQIAGMLKDVAYQSNTQEFWNSCVQVCDQNDYRMGGSFFDGKGQPSQSSAVSHGSSTARFNGVNVINTARKI</sequence>
<dbReference type="GO" id="GO:0008237">
    <property type="term" value="F:metallopeptidase activity"/>
    <property type="evidence" value="ECO:0007669"/>
    <property type="project" value="UniProtKB-KW"/>
</dbReference>
<dbReference type="Gene3D" id="3.30.2290.10">
    <property type="entry name" value="PmbA/TldD superfamily"/>
    <property type="match status" value="1"/>
</dbReference>
<evidence type="ECO:0000256" key="2">
    <source>
        <dbReference type="ARBA" id="ARBA00022670"/>
    </source>
</evidence>
<dbReference type="SUPFAM" id="SSF111283">
    <property type="entry name" value="Putative modulator of DNA gyrase, PmbA/TldD"/>
    <property type="match status" value="1"/>
</dbReference>
<evidence type="ECO:0000313" key="9">
    <source>
        <dbReference type="Proteomes" id="UP000181790"/>
    </source>
</evidence>
<gene>
    <name evidence="8" type="ORF">BLX24_20850</name>
</gene>
<dbReference type="Pfam" id="PF19290">
    <property type="entry name" value="PmbA_TldD_2nd"/>
    <property type="match status" value="1"/>
</dbReference>
<dbReference type="Proteomes" id="UP000181790">
    <property type="component" value="Unassembled WGS sequence"/>
</dbReference>
<dbReference type="InterPro" id="IPR002510">
    <property type="entry name" value="Metalloprtase-TldD/E_N"/>
</dbReference>
<evidence type="ECO:0000259" key="5">
    <source>
        <dbReference type="Pfam" id="PF01523"/>
    </source>
</evidence>
<feature type="domain" description="Metalloprotease TldD/E central" evidence="7">
    <location>
        <begin position="166"/>
        <end position="252"/>
    </location>
</feature>
<evidence type="ECO:0000259" key="6">
    <source>
        <dbReference type="Pfam" id="PF19289"/>
    </source>
</evidence>
<dbReference type="GO" id="GO:0006508">
    <property type="term" value="P:proteolysis"/>
    <property type="evidence" value="ECO:0007669"/>
    <property type="project" value="UniProtKB-KW"/>
</dbReference>
<comment type="caution">
    <text evidence="8">The sequence shown here is derived from an EMBL/GenBank/DDBJ whole genome shotgun (WGS) entry which is preliminary data.</text>
</comment>
<keyword evidence="9" id="KW-1185">Reference proteome</keyword>
<dbReference type="InterPro" id="IPR045569">
    <property type="entry name" value="Metalloprtase-TldD/E_C"/>
</dbReference>
<keyword evidence="4" id="KW-0482">Metalloprotease</keyword>
<feature type="domain" description="Metalloprotease TldD/E C-terminal" evidence="6">
    <location>
        <begin position="297"/>
        <end position="544"/>
    </location>
</feature>
<dbReference type="GO" id="GO:0005829">
    <property type="term" value="C:cytosol"/>
    <property type="evidence" value="ECO:0007669"/>
    <property type="project" value="TreeGrafter"/>
</dbReference>
<comment type="similarity">
    <text evidence="1">Belongs to the peptidase U62 family.</text>
</comment>
<evidence type="ECO:0000256" key="1">
    <source>
        <dbReference type="ARBA" id="ARBA00005836"/>
    </source>
</evidence>
<evidence type="ECO:0000313" key="8">
    <source>
        <dbReference type="EMBL" id="OIN57210.1"/>
    </source>
</evidence>
<protein>
    <submittedName>
        <fullName evidence="8">TldD protein</fullName>
    </submittedName>
</protein>
<proteinExistence type="inferred from homology"/>
<dbReference type="PANTHER" id="PTHR30624:SF10">
    <property type="entry name" value="CONSERVED PROTEIN"/>
    <property type="match status" value="1"/>
</dbReference>
<organism evidence="8 9">
    <name type="scientific">Arsenicibacter rosenii</name>
    <dbReference type="NCBI Taxonomy" id="1750698"/>
    <lineage>
        <taxon>Bacteria</taxon>
        <taxon>Pseudomonadati</taxon>
        <taxon>Bacteroidota</taxon>
        <taxon>Cytophagia</taxon>
        <taxon>Cytophagales</taxon>
        <taxon>Spirosomataceae</taxon>
        <taxon>Arsenicibacter</taxon>
    </lineage>
</organism>
<keyword evidence="2" id="KW-0645">Protease</keyword>
<dbReference type="RefSeq" id="WP_071505143.1">
    <property type="nucleotide sequence ID" value="NZ_MORL01000014.1"/>
</dbReference>
<dbReference type="Pfam" id="PF19289">
    <property type="entry name" value="PmbA_TldD_3rd"/>
    <property type="match status" value="1"/>
</dbReference>
<dbReference type="InterPro" id="IPR035068">
    <property type="entry name" value="TldD/PmbA_N"/>
</dbReference>
<dbReference type="Pfam" id="PF01523">
    <property type="entry name" value="PmbA_TldD_1st"/>
    <property type="match status" value="1"/>
</dbReference>
<accession>A0A1S2VFK8</accession>
<dbReference type="AlphaFoldDB" id="A0A1S2VFK8"/>
<dbReference type="InterPro" id="IPR045570">
    <property type="entry name" value="Metalloprtase-TldD/E_cen_dom"/>
</dbReference>
<dbReference type="EMBL" id="MORL01000014">
    <property type="protein sequence ID" value="OIN57210.1"/>
    <property type="molecule type" value="Genomic_DNA"/>
</dbReference>
<dbReference type="FunFam" id="3.30.2290.10:FF:000003">
    <property type="entry name" value="Zinc-dependent protease, TldD/PmbA family"/>
    <property type="match status" value="1"/>
</dbReference>
<evidence type="ECO:0000256" key="4">
    <source>
        <dbReference type="ARBA" id="ARBA00023049"/>
    </source>
</evidence>
<feature type="domain" description="Metalloprotease TldD/E N-terminal" evidence="5">
    <location>
        <begin position="68"/>
        <end position="133"/>
    </location>
</feature>
<name>A0A1S2VFK8_9BACT</name>
<dbReference type="InterPro" id="IPR051463">
    <property type="entry name" value="Peptidase_U62_metallo"/>
</dbReference>